<name>A0A4Y2FSW2_ARAVE</name>
<dbReference type="AlphaFoldDB" id="A0A4Y2FSW2"/>
<accession>A0A4Y2FSW2</accession>
<dbReference type="Proteomes" id="UP000499080">
    <property type="component" value="Unassembled WGS sequence"/>
</dbReference>
<evidence type="ECO:0000313" key="2">
    <source>
        <dbReference type="Proteomes" id="UP000499080"/>
    </source>
</evidence>
<reference evidence="1 2" key="1">
    <citation type="journal article" date="2019" name="Sci. Rep.">
        <title>Orb-weaving spider Araneus ventricosus genome elucidates the spidroin gene catalogue.</title>
        <authorList>
            <person name="Kono N."/>
            <person name="Nakamura H."/>
            <person name="Ohtoshi R."/>
            <person name="Moran D.A.P."/>
            <person name="Shinohara A."/>
            <person name="Yoshida Y."/>
            <person name="Fujiwara M."/>
            <person name="Mori M."/>
            <person name="Tomita M."/>
            <person name="Arakawa K."/>
        </authorList>
    </citation>
    <scope>NUCLEOTIDE SEQUENCE [LARGE SCALE GENOMIC DNA]</scope>
</reference>
<keyword evidence="2" id="KW-1185">Reference proteome</keyword>
<evidence type="ECO:0000313" key="1">
    <source>
        <dbReference type="EMBL" id="GBM43429.1"/>
    </source>
</evidence>
<comment type="caution">
    <text evidence="1">The sequence shown here is derived from an EMBL/GenBank/DDBJ whole genome shotgun (WGS) entry which is preliminary data.</text>
</comment>
<organism evidence="1 2">
    <name type="scientific">Araneus ventricosus</name>
    <name type="common">Orbweaver spider</name>
    <name type="synonym">Epeira ventricosa</name>
    <dbReference type="NCBI Taxonomy" id="182803"/>
    <lineage>
        <taxon>Eukaryota</taxon>
        <taxon>Metazoa</taxon>
        <taxon>Ecdysozoa</taxon>
        <taxon>Arthropoda</taxon>
        <taxon>Chelicerata</taxon>
        <taxon>Arachnida</taxon>
        <taxon>Araneae</taxon>
        <taxon>Araneomorphae</taxon>
        <taxon>Entelegynae</taxon>
        <taxon>Araneoidea</taxon>
        <taxon>Araneidae</taxon>
        <taxon>Araneus</taxon>
    </lineage>
</organism>
<dbReference type="EMBL" id="BGPR01001029">
    <property type="protein sequence ID" value="GBM43429.1"/>
    <property type="molecule type" value="Genomic_DNA"/>
</dbReference>
<protein>
    <submittedName>
        <fullName evidence="1">Uncharacterized protein</fullName>
    </submittedName>
</protein>
<sequence>MWCTSVILMKIWRTFGEYFIVGVIFANLAGNRTSNLSLTKERWACTNYRTAAKGYLLYGLVLACPPAASQGPICIPWERNLMDAITVESSPCNVWLTVPCYRTICLVWPALMAEQLHTESLT</sequence>
<proteinExistence type="predicted"/>
<gene>
    <name evidence="1" type="ORF">AVEN_18600_1</name>
</gene>